<proteinExistence type="predicted"/>
<feature type="non-terminal residue" evidence="1">
    <location>
        <position position="114"/>
    </location>
</feature>
<organism evidence="1">
    <name type="scientific">marine metagenome</name>
    <dbReference type="NCBI Taxonomy" id="408172"/>
    <lineage>
        <taxon>unclassified sequences</taxon>
        <taxon>metagenomes</taxon>
        <taxon>ecological metagenomes</taxon>
    </lineage>
</organism>
<accession>A0A382QSJ5</accession>
<dbReference type="AlphaFoldDB" id="A0A382QSJ5"/>
<evidence type="ECO:0000313" key="1">
    <source>
        <dbReference type="EMBL" id="SVC87845.1"/>
    </source>
</evidence>
<gene>
    <name evidence="1" type="ORF">METZ01_LOCUS340699</name>
</gene>
<reference evidence="1" key="1">
    <citation type="submission" date="2018-05" db="EMBL/GenBank/DDBJ databases">
        <authorList>
            <person name="Lanie J.A."/>
            <person name="Ng W.-L."/>
            <person name="Kazmierczak K.M."/>
            <person name="Andrzejewski T.M."/>
            <person name="Davidsen T.M."/>
            <person name="Wayne K.J."/>
            <person name="Tettelin H."/>
            <person name="Glass J.I."/>
            <person name="Rusch D."/>
            <person name="Podicherti R."/>
            <person name="Tsui H.-C.T."/>
            <person name="Winkler M.E."/>
        </authorList>
    </citation>
    <scope>NUCLEOTIDE SEQUENCE</scope>
</reference>
<protein>
    <submittedName>
        <fullName evidence="1">Uncharacterized protein</fullName>
    </submittedName>
</protein>
<sequence length="114" mass="12892">MTGTTQIFEQGVEFIQRKDPQALNILLQTHCQLSRCPDPNDPSQKLIHHTLSYANFAGDDPSFWSTPECADVLLENGALVDTKFYLRALNTADLPMIKLLSHKFMLPLNMRTMA</sequence>
<name>A0A382QSJ5_9ZZZZ</name>
<dbReference type="EMBL" id="UINC01116247">
    <property type="protein sequence ID" value="SVC87845.1"/>
    <property type="molecule type" value="Genomic_DNA"/>
</dbReference>